<evidence type="ECO:0000313" key="1">
    <source>
        <dbReference type="EMBL" id="ABG52213.1"/>
    </source>
</evidence>
<gene>
    <name evidence="1" type="ordered locus">Tery_3069</name>
</gene>
<dbReference type="HOGENOM" id="CLU_1420895_0_0_3"/>
<reference evidence="1" key="1">
    <citation type="submission" date="2006-06" db="EMBL/GenBank/DDBJ databases">
        <title>Complete sequence of Trichodesmium erythraeum IMS101.</title>
        <authorList>
            <consortium name="US DOE Joint Genome Institute"/>
            <person name="Copeland A."/>
            <person name="Lucas S."/>
            <person name="Lapidus A."/>
            <person name="Barry K."/>
            <person name="Detter J.C."/>
            <person name="Glavina del Rio T."/>
            <person name="Hammon N."/>
            <person name="Israni S."/>
            <person name="Dalin E."/>
            <person name="Tice H."/>
            <person name="Pitluck S."/>
            <person name="Kiss H."/>
            <person name="Munk A.C."/>
            <person name="Brettin T."/>
            <person name="Bruce D."/>
            <person name="Han C."/>
            <person name="Tapia R."/>
            <person name="Gilna P."/>
            <person name="Schmutz J."/>
            <person name="Larimer F."/>
            <person name="Land M."/>
            <person name="Hauser L."/>
            <person name="Kyrpides N."/>
            <person name="Kim E."/>
            <person name="Richardson P."/>
        </authorList>
    </citation>
    <scope>NUCLEOTIDE SEQUENCE [LARGE SCALE GENOMIC DNA]</scope>
    <source>
        <strain evidence="1">IMS101</strain>
    </source>
</reference>
<sequence>MTKRLKITDQLNITPSTYFLQVFSHRNSPIRKTDGWFTCKNYLTDDLLISLWNSPTDIIGVRFGPKTKYCLLDIDIDSPHHPRNSNNLRNILGCLEDVGLIDPVPIQSSDSGCLYIYYFLPELVPTFGLASLLSNTLISAGFDIKKGHLEIFPNPKTYIDTENHREYSKYNGHQRYCYQKHQKKLMSTCLI</sequence>
<protein>
    <submittedName>
        <fullName evidence="1">Uncharacterized protein</fullName>
    </submittedName>
</protein>
<proteinExistence type="predicted"/>
<dbReference type="eggNOG" id="ENOG502Z8WN">
    <property type="taxonomic scope" value="Bacteria"/>
</dbReference>
<organism evidence="1">
    <name type="scientific">Trichodesmium erythraeum (strain IMS101)</name>
    <dbReference type="NCBI Taxonomy" id="203124"/>
    <lineage>
        <taxon>Bacteria</taxon>
        <taxon>Bacillati</taxon>
        <taxon>Cyanobacteriota</taxon>
        <taxon>Cyanophyceae</taxon>
        <taxon>Oscillatoriophycideae</taxon>
        <taxon>Oscillatoriales</taxon>
        <taxon>Microcoleaceae</taxon>
        <taxon>Trichodesmium</taxon>
    </lineage>
</organism>
<accession>Q10ZW1</accession>
<dbReference type="KEGG" id="ter:Tery_3069"/>
<name>Q10ZW1_TRIEI</name>
<dbReference type="AlphaFoldDB" id="Q10ZW1"/>
<dbReference type="EMBL" id="CP000393">
    <property type="protein sequence ID" value="ABG52213.1"/>
    <property type="molecule type" value="Genomic_DNA"/>
</dbReference>